<feature type="region of interest" description="Disordered" evidence="1">
    <location>
        <begin position="68"/>
        <end position="93"/>
    </location>
</feature>
<gene>
    <name evidence="2" type="ORF">GUJ93_ZPchr0012g21684</name>
</gene>
<comment type="caution">
    <text evidence="2">The sequence shown here is derived from an EMBL/GenBank/DDBJ whole genome shotgun (WGS) entry which is preliminary data.</text>
</comment>
<name>A0A8J5WTW3_ZIZPA</name>
<protein>
    <submittedName>
        <fullName evidence="2">Uncharacterized protein</fullName>
    </submittedName>
</protein>
<dbReference type="Proteomes" id="UP000729402">
    <property type="component" value="Unassembled WGS sequence"/>
</dbReference>
<organism evidence="2 3">
    <name type="scientific">Zizania palustris</name>
    <name type="common">Northern wild rice</name>
    <dbReference type="NCBI Taxonomy" id="103762"/>
    <lineage>
        <taxon>Eukaryota</taxon>
        <taxon>Viridiplantae</taxon>
        <taxon>Streptophyta</taxon>
        <taxon>Embryophyta</taxon>
        <taxon>Tracheophyta</taxon>
        <taxon>Spermatophyta</taxon>
        <taxon>Magnoliopsida</taxon>
        <taxon>Liliopsida</taxon>
        <taxon>Poales</taxon>
        <taxon>Poaceae</taxon>
        <taxon>BOP clade</taxon>
        <taxon>Oryzoideae</taxon>
        <taxon>Oryzeae</taxon>
        <taxon>Zizaniinae</taxon>
        <taxon>Zizania</taxon>
    </lineage>
</organism>
<proteinExistence type="predicted"/>
<dbReference type="EMBL" id="JAAALK010000080">
    <property type="protein sequence ID" value="KAG8095049.1"/>
    <property type="molecule type" value="Genomic_DNA"/>
</dbReference>
<reference evidence="2" key="1">
    <citation type="journal article" date="2021" name="bioRxiv">
        <title>Whole Genome Assembly and Annotation of Northern Wild Rice, Zizania palustris L., Supports a Whole Genome Duplication in the Zizania Genus.</title>
        <authorList>
            <person name="Haas M."/>
            <person name="Kono T."/>
            <person name="Macchietto M."/>
            <person name="Millas R."/>
            <person name="McGilp L."/>
            <person name="Shao M."/>
            <person name="Duquette J."/>
            <person name="Hirsch C.N."/>
            <person name="Kimball J."/>
        </authorList>
    </citation>
    <scope>NUCLEOTIDE SEQUENCE</scope>
    <source>
        <tissue evidence="2">Fresh leaf tissue</tissue>
    </source>
</reference>
<evidence type="ECO:0000313" key="3">
    <source>
        <dbReference type="Proteomes" id="UP000729402"/>
    </source>
</evidence>
<evidence type="ECO:0000256" key="1">
    <source>
        <dbReference type="SAM" id="MobiDB-lite"/>
    </source>
</evidence>
<reference evidence="2" key="2">
    <citation type="submission" date="2021-02" db="EMBL/GenBank/DDBJ databases">
        <authorList>
            <person name="Kimball J.A."/>
            <person name="Haas M.W."/>
            <person name="Macchietto M."/>
            <person name="Kono T."/>
            <person name="Duquette J."/>
            <person name="Shao M."/>
        </authorList>
    </citation>
    <scope>NUCLEOTIDE SEQUENCE</scope>
    <source>
        <tissue evidence="2">Fresh leaf tissue</tissue>
    </source>
</reference>
<accession>A0A8J5WTW3</accession>
<feature type="compositionally biased region" description="Polar residues" evidence="1">
    <location>
        <begin position="68"/>
        <end position="77"/>
    </location>
</feature>
<dbReference type="AlphaFoldDB" id="A0A8J5WTW3"/>
<keyword evidence="3" id="KW-1185">Reference proteome</keyword>
<evidence type="ECO:0000313" key="2">
    <source>
        <dbReference type="EMBL" id="KAG8095049.1"/>
    </source>
</evidence>
<sequence>MFACASCFLPCAQQFLCTPNVTARSTAPKEKAATPPVLHARVARRGKTQEATRPCKCLLLCSGNRAQWNSRRSSSPTVADGSKATAWPRDERCRGARPRKEKCARCLDSPV</sequence>